<proteinExistence type="predicted"/>
<feature type="transmembrane region" description="Helical" evidence="5">
    <location>
        <begin position="12"/>
        <end position="31"/>
    </location>
</feature>
<dbReference type="PANTHER" id="PTHR11132">
    <property type="entry name" value="SOLUTE CARRIER FAMILY 35"/>
    <property type="match status" value="1"/>
</dbReference>
<organism evidence="7 8">
    <name type="scientific">Monoraphidium neglectum</name>
    <dbReference type="NCBI Taxonomy" id="145388"/>
    <lineage>
        <taxon>Eukaryota</taxon>
        <taxon>Viridiplantae</taxon>
        <taxon>Chlorophyta</taxon>
        <taxon>core chlorophytes</taxon>
        <taxon>Chlorophyceae</taxon>
        <taxon>CS clade</taxon>
        <taxon>Sphaeropleales</taxon>
        <taxon>Selenastraceae</taxon>
        <taxon>Monoraphidium</taxon>
    </lineage>
</organism>
<dbReference type="OrthoDB" id="6418713at2759"/>
<accession>A0A0D2M8F4</accession>
<feature type="transmembrane region" description="Helical" evidence="5">
    <location>
        <begin position="112"/>
        <end position="128"/>
    </location>
</feature>
<evidence type="ECO:0000259" key="6">
    <source>
        <dbReference type="Pfam" id="PF03151"/>
    </source>
</evidence>
<dbReference type="EMBL" id="KK106365">
    <property type="protein sequence ID" value="KIY91720.1"/>
    <property type="molecule type" value="Genomic_DNA"/>
</dbReference>
<name>A0A0D2M8F4_9CHLO</name>
<reference evidence="7 8" key="1">
    <citation type="journal article" date="2013" name="BMC Genomics">
        <title>Reconstruction of the lipid metabolism for the microalga Monoraphidium neglectum from its genome sequence reveals characteristics suitable for biofuel production.</title>
        <authorList>
            <person name="Bogen C."/>
            <person name="Al-Dilaimi A."/>
            <person name="Albersmeier A."/>
            <person name="Wichmann J."/>
            <person name="Grundmann M."/>
            <person name="Rupp O."/>
            <person name="Lauersen K.J."/>
            <person name="Blifernez-Klassen O."/>
            <person name="Kalinowski J."/>
            <person name="Goesmann A."/>
            <person name="Mussgnug J.H."/>
            <person name="Kruse O."/>
        </authorList>
    </citation>
    <scope>NUCLEOTIDE SEQUENCE [LARGE SCALE GENOMIC DNA]</scope>
    <source>
        <strain evidence="7 8">SAG 48.87</strain>
    </source>
</reference>
<evidence type="ECO:0000256" key="4">
    <source>
        <dbReference type="ARBA" id="ARBA00023136"/>
    </source>
</evidence>
<evidence type="ECO:0000256" key="5">
    <source>
        <dbReference type="SAM" id="Phobius"/>
    </source>
</evidence>
<dbReference type="KEGG" id="mng:MNEG_16244"/>
<dbReference type="InterPro" id="IPR050186">
    <property type="entry name" value="TPT_transporter"/>
</dbReference>
<dbReference type="AlphaFoldDB" id="A0A0D2M8F4"/>
<evidence type="ECO:0000313" key="7">
    <source>
        <dbReference type="EMBL" id="KIY91720.1"/>
    </source>
</evidence>
<dbReference type="Pfam" id="PF03151">
    <property type="entry name" value="TPT"/>
    <property type="match status" value="1"/>
</dbReference>
<dbReference type="GO" id="GO:0016020">
    <property type="term" value="C:membrane"/>
    <property type="evidence" value="ECO:0007669"/>
    <property type="project" value="UniProtKB-SubCell"/>
</dbReference>
<protein>
    <recommendedName>
        <fullName evidence="6">Sugar phosphate transporter domain-containing protein</fullName>
    </recommendedName>
</protein>
<keyword evidence="2 5" id="KW-0812">Transmembrane</keyword>
<evidence type="ECO:0000256" key="1">
    <source>
        <dbReference type="ARBA" id="ARBA00004141"/>
    </source>
</evidence>
<gene>
    <name evidence="7" type="ORF">MNEG_16244</name>
</gene>
<keyword evidence="4 5" id="KW-0472">Membrane</keyword>
<evidence type="ECO:0000313" key="8">
    <source>
        <dbReference type="Proteomes" id="UP000054498"/>
    </source>
</evidence>
<sequence>MISKGSLDNMNLFQIITIMAFFMLAPVTLLIEGAPFLPHNAAALGLTGDKGVALLQRVLAAGLCFHAYQQLSYMILSKVSPVTHSIGNCIKRVVVIVASVLILRNPVSTQNAIGTGLALFGVFLYSQVKRRYKDPPAAKTA</sequence>
<dbReference type="InterPro" id="IPR037185">
    <property type="entry name" value="EmrE-like"/>
</dbReference>
<keyword evidence="8" id="KW-1185">Reference proteome</keyword>
<feature type="domain" description="Sugar phosphate transporter" evidence="6">
    <location>
        <begin position="2"/>
        <end position="126"/>
    </location>
</feature>
<dbReference type="SUPFAM" id="SSF103481">
    <property type="entry name" value="Multidrug resistance efflux transporter EmrE"/>
    <property type="match status" value="1"/>
</dbReference>
<comment type="subcellular location">
    <subcellularLocation>
        <location evidence="1">Membrane</location>
        <topology evidence="1">Multi-pass membrane protein</topology>
    </subcellularLocation>
</comment>
<dbReference type="Proteomes" id="UP000054498">
    <property type="component" value="Unassembled WGS sequence"/>
</dbReference>
<evidence type="ECO:0000256" key="3">
    <source>
        <dbReference type="ARBA" id="ARBA00022989"/>
    </source>
</evidence>
<evidence type="ECO:0000256" key="2">
    <source>
        <dbReference type="ARBA" id="ARBA00022692"/>
    </source>
</evidence>
<dbReference type="GeneID" id="25733984"/>
<keyword evidence="3 5" id="KW-1133">Transmembrane helix</keyword>
<dbReference type="RefSeq" id="XP_013890740.1">
    <property type="nucleotide sequence ID" value="XM_014035286.1"/>
</dbReference>
<dbReference type="STRING" id="145388.A0A0D2M8F4"/>
<dbReference type="InterPro" id="IPR004853">
    <property type="entry name" value="Sugar_P_trans_dom"/>
</dbReference>